<evidence type="ECO:0000256" key="2">
    <source>
        <dbReference type="ARBA" id="ARBA00023125"/>
    </source>
</evidence>
<dbReference type="PANTHER" id="PTHR33204">
    <property type="entry name" value="TRANSCRIPTIONAL REGULATOR, MARR FAMILY"/>
    <property type="match status" value="1"/>
</dbReference>
<dbReference type="Gene3D" id="1.10.10.10">
    <property type="entry name" value="Winged helix-like DNA-binding domain superfamily/Winged helix DNA-binding domain"/>
    <property type="match status" value="1"/>
</dbReference>
<dbReference type="SUPFAM" id="SSF46785">
    <property type="entry name" value="Winged helix' DNA-binding domain"/>
    <property type="match status" value="1"/>
</dbReference>
<dbReference type="InterPro" id="IPR036388">
    <property type="entry name" value="WH-like_DNA-bd_sf"/>
</dbReference>
<evidence type="ECO:0000256" key="3">
    <source>
        <dbReference type="ARBA" id="ARBA00023163"/>
    </source>
</evidence>
<dbReference type="Proteomes" id="UP001589733">
    <property type="component" value="Unassembled WGS sequence"/>
</dbReference>
<comment type="caution">
    <text evidence="5">The sequence shown here is derived from an EMBL/GenBank/DDBJ whole genome shotgun (WGS) entry which is preliminary data.</text>
</comment>
<dbReference type="InterPro" id="IPR036390">
    <property type="entry name" value="WH_DNA-bd_sf"/>
</dbReference>
<dbReference type="PANTHER" id="PTHR33204:SF37">
    <property type="entry name" value="HTH-TYPE TRANSCRIPTIONAL REGULATOR YODB"/>
    <property type="match status" value="1"/>
</dbReference>
<gene>
    <name evidence="5" type="ORF">ACFFLM_16240</name>
</gene>
<evidence type="ECO:0000259" key="4">
    <source>
        <dbReference type="PROSITE" id="PS51118"/>
    </source>
</evidence>
<protein>
    <submittedName>
        <fullName evidence="5">Winged helix-turn-helix transcriptional regulator</fullName>
    </submittedName>
</protein>
<keyword evidence="1" id="KW-0805">Transcription regulation</keyword>
<name>A0ABV6B2P4_9DEIO</name>
<feature type="domain" description="HTH hxlR-type" evidence="4">
    <location>
        <begin position="26"/>
        <end position="126"/>
    </location>
</feature>
<keyword evidence="2" id="KW-0238">DNA-binding</keyword>
<evidence type="ECO:0000256" key="1">
    <source>
        <dbReference type="ARBA" id="ARBA00023015"/>
    </source>
</evidence>
<keyword evidence="3" id="KW-0804">Transcription</keyword>
<proteinExistence type="predicted"/>
<reference evidence="5 6" key="1">
    <citation type="submission" date="2024-09" db="EMBL/GenBank/DDBJ databases">
        <authorList>
            <person name="Sun Q."/>
            <person name="Mori K."/>
        </authorList>
    </citation>
    <scope>NUCLEOTIDE SEQUENCE [LARGE SCALE GENOMIC DNA]</scope>
    <source>
        <strain evidence="5 6">JCM 13503</strain>
    </source>
</reference>
<dbReference type="PROSITE" id="PS51118">
    <property type="entry name" value="HTH_HXLR"/>
    <property type="match status" value="1"/>
</dbReference>
<keyword evidence="6" id="KW-1185">Reference proteome</keyword>
<dbReference type="Pfam" id="PF01638">
    <property type="entry name" value="HxlR"/>
    <property type="match status" value="1"/>
</dbReference>
<dbReference type="InterPro" id="IPR002577">
    <property type="entry name" value="HTH_HxlR"/>
</dbReference>
<organism evidence="5 6">
    <name type="scientific">Deinococcus oregonensis</name>
    <dbReference type="NCBI Taxonomy" id="1805970"/>
    <lineage>
        <taxon>Bacteria</taxon>
        <taxon>Thermotogati</taxon>
        <taxon>Deinococcota</taxon>
        <taxon>Deinococci</taxon>
        <taxon>Deinococcales</taxon>
        <taxon>Deinococcaceae</taxon>
        <taxon>Deinococcus</taxon>
    </lineage>
</organism>
<sequence>MTLAAPTQVAAPSGAAAASAPQSGFCPVYRAIGVLQEKWVLHIVRALLDGEKGFNELARAVGGCNSATLTQRLEHLETLALIGKRTEDTHGKLARSVYSLTPAGRELQGVIQAIDMWAREHLHEDEARLEGSSGCGSAV</sequence>
<dbReference type="EMBL" id="JBHLYR010000051">
    <property type="protein sequence ID" value="MFB9993517.1"/>
    <property type="molecule type" value="Genomic_DNA"/>
</dbReference>
<evidence type="ECO:0000313" key="6">
    <source>
        <dbReference type="Proteomes" id="UP001589733"/>
    </source>
</evidence>
<evidence type="ECO:0000313" key="5">
    <source>
        <dbReference type="EMBL" id="MFB9993517.1"/>
    </source>
</evidence>
<accession>A0ABV6B2P4</accession>
<dbReference type="RefSeq" id="WP_380012504.1">
    <property type="nucleotide sequence ID" value="NZ_JBHLYR010000051.1"/>
</dbReference>